<keyword evidence="1" id="KW-0812">Transmembrane</keyword>
<comment type="caution">
    <text evidence="2">The sequence shown here is derived from an EMBL/GenBank/DDBJ whole genome shotgun (WGS) entry which is preliminary data.</text>
</comment>
<proteinExistence type="predicted"/>
<sequence>MRAGTALIARGEFSIVIIGLLGAQYDKLGPLVAAYVFVLAVAGPLITRLTGARPSRAPLRERADATG</sequence>
<reference evidence="2 3" key="1">
    <citation type="submission" date="2020-08" db="EMBL/GenBank/DDBJ databases">
        <title>Sequencing the genomes of 1000 actinobacteria strains.</title>
        <authorList>
            <person name="Klenk H.-P."/>
        </authorList>
    </citation>
    <scope>NUCLEOTIDE SEQUENCE [LARGE SCALE GENOMIC DNA]</scope>
    <source>
        <strain evidence="2 3">DSM 46887</strain>
    </source>
</reference>
<name>A0A7W9ME76_9ACTN</name>
<keyword evidence="1" id="KW-0472">Membrane</keyword>
<organism evidence="2 3">
    <name type="scientific">Streptosporangium becharense</name>
    <dbReference type="NCBI Taxonomy" id="1816182"/>
    <lineage>
        <taxon>Bacteria</taxon>
        <taxon>Bacillati</taxon>
        <taxon>Actinomycetota</taxon>
        <taxon>Actinomycetes</taxon>
        <taxon>Streptosporangiales</taxon>
        <taxon>Streptosporangiaceae</taxon>
        <taxon>Streptosporangium</taxon>
    </lineage>
</organism>
<feature type="transmembrane region" description="Helical" evidence="1">
    <location>
        <begin position="7"/>
        <end position="25"/>
    </location>
</feature>
<evidence type="ECO:0000313" key="3">
    <source>
        <dbReference type="Proteomes" id="UP000540685"/>
    </source>
</evidence>
<gene>
    <name evidence="2" type="ORF">F4562_000081</name>
</gene>
<dbReference type="AlphaFoldDB" id="A0A7W9ME76"/>
<keyword evidence="1" id="KW-1133">Transmembrane helix</keyword>
<evidence type="ECO:0000313" key="2">
    <source>
        <dbReference type="EMBL" id="MBB5817019.1"/>
    </source>
</evidence>
<accession>A0A7W9ME76</accession>
<feature type="transmembrane region" description="Helical" evidence="1">
    <location>
        <begin position="31"/>
        <end position="50"/>
    </location>
</feature>
<dbReference type="EMBL" id="JACHMP010000001">
    <property type="protein sequence ID" value="MBB5817019.1"/>
    <property type="molecule type" value="Genomic_DNA"/>
</dbReference>
<keyword evidence="3" id="KW-1185">Reference proteome</keyword>
<protein>
    <submittedName>
        <fullName evidence="2">Kef-type K+ transport system membrane component KefB</fullName>
    </submittedName>
</protein>
<dbReference type="Proteomes" id="UP000540685">
    <property type="component" value="Unassembled WGS sequence"/>
</dbReference>
<dbReference type="RefSeq" id="WP_221207910.1">
    <property type="nucleotide sequence ID" value="NZ_JACHMP010000001.1"/>
</dbReference>
<evidence type="ECO:0000256" key="1">
    <source>
        <dbReference type="SAM" id="Phobius"/>
    </source>
</evidence>